<dbReference type="GO" id="GO:0005886">
    <property type="term" value="C:plasma membrane"/>
    <property type="evidence" value="ECO:0007669"/>
    <property type="project" value="TreeGrafter"/>
</dbReference>
<dbReference type="EMBL" id="LGCM01000018">
    <property type="protein sequence ID" value="KPL88089.1"/>
    <property type="molecule type" value="Genomic_DNA"/>
</dbReference>
<dbReference type="OrthoDB" id="9765532at2"/>
<evidence type="ECO:0000256" key="4">
    <source>
        <dbReference type="ARBA" id="ARBA00022737"/>
    </source>
</evidence>
<dbReference type="Gene3D" id="3.30.70.1450">
    <property type="entry name" value="Regulator of K+ conductance, C-terminal domain"/>
    <property type="match status" value="2"/>
</dbReference>
<dbReference type="PROSITE" id="PS51202">
    <property type="entry name" value="RCK_C"/>
    <property type="match status" value="2"/>
</dbReference>
<evidence type="ECO:0000313" key="10">
    <source>
        <dbReference type="Proteomes" id="UP000050501"/>
    </source>
</evidence>
<keyword evidence="6 7" id="KW-0472">Membrane</keyword>
<accession>A0A0P6Y845</accession>
<feature type="transmembrane region" description="Helical" evidence="7">
    <location>
        <begin position="431"/>
        <end position="450"/>
    </location>
</feature>
<feature type="transmembrane region" description="Helical" evidence="7">
    <location>
        <begin position="56"/>
        <end position="75"/>
    </location>
</feature>
<feature type="domain" description="RCK C-terminal" evidence="8">
    <location>
        <begin position="306"/>
        <end position="390"/>
    </location>
</feature>
<keyword evidence="4" id="KW-0677">Repeat</keyword>
<dbReference type="InterPro" id="IPR004680">
    <property type="entry name" value="Cit_transptr-like_dom"/>
</dbReference>
<organism evidence="9 10">
    <name type="scientific">Levilinea saccharolytica</name>
    <dbReference type="NCBI Taxonomy" id="229921"/>
    <lineage>
        <taxon>Bacteria</taxon>
        <taxon>Bacillati</taxon>
        <taxon>Chloroflexota</taxon>
        <taxon>Anaerolineae</taxon>
        <taxon>Anaerolineales</taxon>
        <taxon>Anaerolineaceae</taxon>
        <taxon>Levilinea</taxon>
    </lineage>
</organism>
<dbReference type="GO" id="GO:0006813">
    <property type="term" value="P:potassium ion transport"/>
    <property type="evidence" value="ECO:0007669"/>
    <property type="project" value="InterPro"/>
</dbReference>
<comment type="caution">
    <text evidence="9">The sequence shown here is derived from an EMBL/GenBank/DDBJ whole genome shotgun (WGS) entry which is preliminary data.</text>
</comment>
<feature type="transmembrane region" description="Helical" evidence="7">
    <location>
        <begin position="26"/>
        <end position="44"/>
    </location>
</feature>
<evidence type="ECO:0000256" key="7">
    <source>
        <dbReference type="SAM" id="Phobius"/>
    </source>
</evidence>
<feature type="transmembrane region" description="Helical" evidence="7">
    <location>
        <begin position="457"/>
        <end position="477"/>
    </location>
</feature>
<evidence type="ECO:0000256" key="6">
    <source>
        <dbReference type="ARBA" id="ARBA00023136"/>
    </source>
</evidence>
<name>A0A0P6Y845_9CHLR</name>
<dbReference type="InterPro" id="IPR006037">
    <property type="entry name" value="RCK_C"/>
</dbReference>
<keyword evidence="5 7" id="KW-1133">Transmembrane helix</keyword>
<feature type="transmembrane region" description="Helical" evidence="7">
    <location>
        <begin position="95"/>
        <end position="119"/>
    </location>
</feature>
<comment type="subcellular location">
    <subcellularLocation>
        <location evidence="1">Membrane</location>
        <topology evidence="1">Multi-pass membrane protein</topology>
    </subcellularLocation>
</comment>
<dbReference type="Pfam" id="PF03600">
    <property type="entry name" value="CitMHS"/>
    <property type="match status" value="1"/>
</dbReference>
<dbReference type="AlphaFoldDB" id="A0A0P6Y845"/>
<feature type="transmembrane region" description="Helical" evidence="7">
    <location>
        <begin position="539"/>
        <end position="562"/>
    </location>
</feature>
<dbReference type="RefSeq" id="WP_062418929.1">
    <property type="nucleotide sequence ID" value="NZ_DF967974.1"/>
</dbReference>
<feature type="domain" description="RCK C-terminal" evidence="8">
    <location>
        <begin position="217"/>
        <end position="303"/>
    </location>
</feature>
<reference evidence="9 10" key="1">
    <citation type="submission" date="2015-07" db="EMBL/GenBank/DDBJ databases">
        <title>Genome sequence of Levilinea saccharolytica DSM 16555.</title>
        <authorList>
            <person name="Hemp J."/>
            <person name="Ward L.M."/>
            <person name="Pace L.A."/>
            <person name="Fischer W.W."/>
        </authorList>
    </citation>
    <scope>NUCLEOTIDE SEQUENCE [LARGE SCALE GENOMIC DNA]</scope>
    <source>
        <strain evidence="9 10">KIBI-1</strain>
    </source>
</reference>
<dbReference type="SUPFAM" id="SSF116726">
    <property type="entry name" value="TrkA C-terminal domain-like"/>
    <property type="match status" value="2"/>
</dbReference>
<feature type="transmembrane region" description="Helical" evidence="7">
    <location>
        <begin position="483"/>
        <end position="508"/>
    </location>
</feature>
<dbReference type="InterPro" id="IPR051679">
    <property type="entry name" value="DASS-Related_Transporters"/>
</dbReference>
<keyword evidence="2" id="KW-0813">Transport</keyword>
<dbReference type="Pfam" id="PF02080">
    <property type="entry name" value="TrkA_C"/>
    <property type="match status" value="2"/>
</dbReference>
<dbReference type="GO" id="GO:0008324">
    <property type="term" value="F:monoatomic cation transmembrane transporter activity"/>
    <property type="evidence" value="ECO:0007669"/>
    <property type="project" value="InterPro"/>
</dbReference>
<keyword evidence="3 7" id="KW-0812">Transmembrane</keyword>
<evidence type="ECO:0000313" key="9">
    <source>
        <dbReference type="EMBL" id="KPL88089.1"/>
    </source>
</evidence>
<sequence length="599" mass="63648">MDTPILLTLIITLVAAALLISEKLRPDLVAVAVMVTLGLLGLVTPSETFAGFSGSAVMTILGISIISVALHQTGITHLLGRVMSRLSGGSDLRQILVTMLIAAALSLFMNNIAAVGVLLPAVMSLTRQSQTSPSRLMMPLAYGTILGGMATLLTTSNIIVSGALRDAGFQPFGLLDFMPIGGPIVILGIAYMLIFGRRMLPTALPDGAASRARQLRKELGRLYELDTNLCEVEVLPGSALAGKTISAGKWAARTGLNLTALVRQGQIIHSLHPGEIIRTGDHLIGNGCPPAEELSTLGLRQLDRPTQERAFTDQGTILGELVLSPHSNLIGRSLKEVSFREKYNLNVLSVWRESKPVQDKISDLPLRFGDALLVQGAASDLQLVRKDTNLILLEEDPDAVLKPGKQALAAVITLFTLGLASLGSLPVATVVMAGAVLLLLTGCLEMRDIYQSMEWKAIFLIAGMWPLSTAIRTTGLADLTVQTIFSAVGQASPLLVAAVMIFLAFILTQVMSGQVASLVLAPLALAAASQLNVDPRGMGMGVALACSLAFATPFGHPVNIMVMNSGGYRIRDYLRIGFPLTVLAYACILLGLWYFWGIS</sequence>
<evidence type="ECO:0000256" key="5">
    <source>
        <dbReference type="ARBA" id="ARBA00022989"/>
    </source>
</evidence>
<protein>
    <recommendedName>
        <fullName evidence="8">RCK C-terminal domain-containing protein</fullName>
    </recommendedName>
</protein>
<feature type="transmembrane region" description="Helical" evidence="7">
    <location>
        <begin position="140"/>
        <end position="160"/>
    </location>
</feature>
<proteinExistence type="predicted"/>
<gene>
    <name evidence="9" type="ORF">ADN01_04115</name>
</gene>
<feature type="transmembrane region" description="Helical" evidence="7">
    <location>
        <begin position="574"/>
        <end position="596"/>
    </location>
</feature>
<dbReference type="STRING" id="229921.ADN01_04115"/>
<dbReference type="Proteomes" id="UP000050501">
    <property type="component" value="Unassembled WGS sequence"/>
</dbReference>
<dbReference type="PANTHER" id="PTHR43652">
    <property type="entry name" value="BASIC AMINO ACID ANTIPORTER YFCC-RELATED"/>
    <property type="match status" value="1"/>
</dbReference>
<evidence type="ECO:0000256" key="3">
    <source>
        <dbReference type="ARBA" id="ARBA00022692"/>
    </source>
</evidence>
<evidence type="ECO:0000259" key="8">
    <source>
        <dbReference type="PROSITE" id="PS51202"/>
    </source>
</evidence>
<feature type="transmembrane region" description="Helical" evidence="7">
    <location>
        <begin position="515"/>
        <end position="533"/>
    </location>
</feature>
<evidence type="ECO:0000256" key="1">
    <source>
        <dbReference type="ARBA" id="ARBA00004141"/>
    </source>
</evidence>
<dbReference type="PANTHER" id="PTHR43652:SF1">
    <property type="entry name" value="RESPONSE REGULATOR"/>
    <property type="match status" value="1"/>
</dbReference>
<keyword evidence="10" id="KW-1185">Reference proteome</keyword>
<evidence type="ECO:0000256" key="2">
    <source>
        <dbReference type="ARBA" id="ARBA00022448"/>
    </source>
</evidence>
<dbReference type="InterPro" id="IPR036721">
    <property type="entry name" value="RCK_C_sf"/>
</dbReference>
<feature type="transmembrane region" description="Helical" evidence="7">
    <location>
        <begin position="172"/>
        <end position="194"/>
    </location>
</feature>